<feature type="compositionally biased region" description="Polar residues" evidence="7">
    <location>
        <begin position="294"/>
        <end position="304"/>
    </location>
</feature>
<reference evidence="10 11" key="1">
    <citation type="journal article" date="2017" name="PLoS Biol.">
        <title>The sea cucumber genome provides insights into morphological evolution and visceral regeneration.</title>
        <authorList>
            <person name="Zhang X."/>
            <person name="Sun L."/>
            <person name="Yuan J."/>
            <person name="Sun Y."/>
            <person name="Gao Y."/>
            <person name="Zhang L."/>
            <person name="Li S."/>
            <person name="Dai H."/>
            <person name="Hamel J.F."/>
            <person name="Liu C."/>
            <person name="Yu Y."/>
            <person name="Liu S."/>
            <person name="Lin W."/>
            <person name="Guo K."/>
            <person name="Jin S."/>
            <person name="Xu P."/>
            <person name="Storey K.B."/>
            <person name="Huan P."/>
            <person name="Zhang T."/>
            <person name="Zhou Y."/>
            <person name="Zhang J."/>
            <person name="Lin C."/>
            <person name="Li X."/>
            <person name="Xing L."/>
            <person name="Huo D."/>
            <person name="Sun M."/>
            <person name="Wang L."/>
            <person name="Mercier A."/>
            <person name="Li F."/>
            <person name="Yang H."/>
            <person name="Xiang J."/>
        </authorList>
    </citation>
    <scope>NUCLEOTIDE SEQUENCE [LARGE SCALE GENOMIC DNA]</scope>
    <source>
        <strain evidence="10">Shaxun</strain>
        <tissue evidence="10">Muscle</tissue>
    </source>
</reference>
<dbReference type="Proteomes" id="UP000230750">
    <property type="component" value="Unassembled WGS sequence"/>
</dbReference>
<feature type="region of interest" description="Disordered" evidence="7">
    <location>
        <begin position="291"/>
        <end position="311"/>
    </location>
</feature>
<dbReference type="AlphaFoldDB" id="A0A2G8KCJ6"/>
<keyword evidence="3" id="KW-1003">Cell membrane</keyword>
<organism evidence="10 11">
    <name type="scientific">Stichopus japonicus</name>
    <name type="common">Sea cucumber</name>
    <dbReference type="NCBI Taxonomy" id="307972"/>
    <lineage>
        <taxon>Eukaryota</taxon>
        <taxon>Metazoa</taxon>
        <taxon>Echinodermata</taxon>
        <taxon>Eleutherozoa</taxon>
        <taxon>Echinozoa</taxon>
        <taxon>Holothuroidea</taxon>
        <taxon>Aspidochirotacea</taxon>
        <taxon>Aspidochirotida</taxon>
        <taxon>Stichopodidae</taxon>
        <taxon>Apostichopus</taxon>
    </lineage>
</organism>
<evidence type="ECO:0000256" key="4">
    <source>
        <dbReference type="ARBA" id="ARBA00022692"/>
    </source>
</evidence>
<dbReference type="STRING" id="307972.A0A2G8KCJ6"/>
<dbReference type="GO" id="GO:0042383">
    <property type="term" value="C:sarcolemma"/>
    <property type="evidence" value="ECO:0007669"/>
    <property type="project" value="TreeGrafter"/>
</dbReference>
<proteinExistence type="predicted"/>
<dbReference type="Pfam" id="PF04831">
    <property type="entry name" value="POPDC1-3"/>
    <property type="match status" value="1"/>
</dbReference>
<dbReference type="PANTHER" id="PTHR12101:SF17">
    <property type="entry name" value="BLOOD VESSEL EPICARDIAL SUBSTANCE"/>
    <property type="match status" value="1"/>
</dbReference>
<dbReference type="GO" id="GO:0051146">
    <property type="term" value="P:striated muscle cell differentiation"/>
    <property type="evidence" value="ECO:0007669"/>
    <property type="project" value="TreeGrafter"/>
</dbReference>
<dbReference type="GO" id="GO:0030552">
    <property type="term" value="F:cAMP binding"/>
    <property type="evidence" value="ECO:0007669"/>
    <property type="project" value="TreeGrafter"/>
</dbReference>
<evidence type="ECO:0000256" key="2">
    <source>
        <dbReference type="ARBA" id="ARBA00004236"/>
    </source>
</evidence>
<feature type="transmembrane region" description="Helical" evidence="8">
    <location>
        <begin position="15"/>
        <end position="34"/>
    </location>
</feature>
<evidence type="ECO:0000313" key="10">
    <source>
        <dbReference type="EMBL" id="PIK45710.1"/>
    </source>
</evidence>
<evidence type="ECO:0000256" key="7">
    <source>
        <dbReference type="SAM" id="MobiDB-lite"/>
    </source>
</evidence>
<dbReference type="GO" id="GO:0042391">
    <property type="term" value="P:regulation of membrane potential"/>
    <property type="evidence" value="ECO:0007669"/>
    <property type="project" value="TreeGrafter"/>
</dbReference>
<keyword evidence="6 8" id="KW-0472">Membrane</keyword>
<evidence type="ECO:0000313" key="11">
    <source>
        <dbReference type="Proteomes" id="UP000230750"/>
    </source>
</evidence>
<feature type="transmembrane region" description="Helical" evidence="8">
    <location>
        <begin position="41"/>
        <end position="61"/>
    </location>
</feature>
<feature type="domain" description="POPDC1-3" evidence="9">
    <location>
        <begin position="13"/>
        <end position="241"/>
    </location>
</feature>
<sequence length="374" mass="41602">MNHTSFCPEFHHQHAFYQLGCVVLTIGLIVPANIGRPQTLWLRVILAISSLCCALWGGAVHCWPDALGWYSFCFVVNFGHAVHLIHLMSRVKLSEDLRYVYSLIFAKFKISERSFTSLVGNSTGAMVYELKTSGKYAIEGRTNCSKQLSLLLRGRMKVTMGGAFLHYIRKGQFIDSPEWEASKGGNTRSFQVTIQADTDCHYVQWSRAKLESYLKRNTVMKAIMESTIGKDITEKLYSIGEQELEPFLYVGVEGAVEEQDEMVQLLVPDDDQLLAHRWERATSIETDVPVTRPSLRSHSGTTYLTVPGAEDRGSSLSLHRRSIVDVRASMAKGSHTGSTLSSDDASHSGDYLTPPQSVRGSFTSSPATPTILID</sequence>
<evidence type="ECO:0000256" key="3">
    <source>
        <dbReference type="ARBA" id="ARBA00022475"/>
    </source>
</evidence>
<dbReference type="EMBL" id="MRZV01000691">
    <property type="protein sequence ID" value="PIK45710.1"/>
    <property type="molecule type" value="Genomic_DNA"/>
</dbReference>
<accession>A0A2G8KCJ6</accession>
<comment type="subcellular location">
    <subcellularLocation>
        <location evidence="2">Cell membrane</location>
    </subcellularLocation>
    <subcellularLocation>
        <location evidence="1">Membrane</location>
        <topology evidence="1">Multi-pass membrane protein</topology>
    </subcellularLocation>
</comment>
<evidence type="ECO:0000259" key="9">
    <source>
        <dbReference type="Pfam" id="PF04831"/>
    </source>
</evidence>
<dbReference type="InterPro" id="IPR055272">
    <property type="entry name" value="POPDC1-3_dom"/>
</dbReference>
<evidence type="ECO:0000256" key="1">
    <source>
        <dbReference type="ARBA" id="ARBA00004141"/>
    </source>
</evidence>
<dbReference type="GO" id="GO:0007507">
    <property type="term" value="P:heart development"/>
    <property type="evidence" value="ECO:0007669"/>
    <property type="project" value="TreeGrafter"/>
</dbReference>
<keyword evidence="5 8" id="KW-1133">Transmembrane helix</keyword>
<gene>
    <name evidence="10" type="ORF">BSL78_17416</name>
</gene>
<dbReference type="OrthoDB" id="425611at2759"/>
<evidence type="ECO:0000256" key="6">
    <source>
        <dbReference type="ARBA" id="ARBA00023136"/>
    </source>
</evidence>
<keyword evidence="4 8" id="KW-0812">Transmembrane</keyword>
<comment type="caution">
    <text evidence="10">The sequence shown here is derived from an EMBL/GenBank/DDBJ whole genome shotgun (WGS) entry which is preliminary data.</text>
</comment>
<protein>
    <submittedName>
        <fullName evidence="10">Putative blood vessel epicardial substance-B</fullName>
    </submittedName>
</protein>
<dbReference type="PANTHER" id="PTHR12101">
    <property type="entry name" value="POPEYE DOMAIN CONTAINING PROTEIN"/>
    <property type="match status" value="1"/>
</dbReference>
<feature type="transmembrane region" description="Helical" evidence="8">
    <location>
        <begin position="67"/>
        <end position="88"/>
    </location>
</feature>
<feature type="compositionally biased region" description="Polar residues" evidence="7">
    <location>
        <begin position="354"/>
        <end position="368"/>
    </location>
</feature>
<dbReference type="InterPro" id="IPR006916">
    <property type="entry name" value="POPDC1-3"/>
</dbReference>
<evidence type="ECO:0000256" key="5">
    <source>
        <dbReference type="ARBA" id="ARBA00022989"/>
    </source>
</evidence>
<name>A0A2G8KCJ6_STIJA</name>
<evidence type="ECO:0000256" key="8">
    <source>
        <dbReference type="SAM" id="Phobius"/>
    </source>
</evidence>
<feature type="region of interest" description="Disordered" evidence="7">
    <location>
        <begin position="330"/>
        <end position="374"/>
    </location>
</feature>
<keyword evidence="11" id="KW-1185">Reference proteome</keyword>